<keyword evidence="14" id="KW-1185">Reference proteome</keyword>
<dbReference type="GO" id="GO:0009231">
    <property type="term" value="P:riboflavin biosynthetic process"/>
    <property type="evidence" value="ECO:0007669"/>
    <property type="project" value="UniProtKB-KW"/>
</dbReference>
<dbReference type="Gene3D" id="2.40.30.20">
    <property type="match status" value="2"/>
</dbReference>
<protein>
    <recommendedName>
        <fullName evidence="6 10">Riboflavin synthase</fullName>
        <ecNumber evidence="5 10">2.5.1.9</ecNumber>
    </recommendedName>
</protein>
<evidence type="ECO:0000256" key="3">
    <source>
        <dbReference type="ARBA" id="ARBA00004887"/>
    </source>
</evidence>
<feature type="domain" description="Lumazine-binding" evidence="12">
    <location>
        <begin position="1"/>
        <end position="96"/>
    </location>
</feature>
<evidence type="ECO:0000256" key="2">
    <source>
        <dbReference type="ARBA" id="ARBA00002803"/>
    </source>
</evidence>
<reference evidence="13 14" key="1">
    <citation type="journal article" date="2014" name="Genome Announc.">
        <title>Draft Genome Sequence of the Agar-Degrading Bacterium Catenovulum sp. Strain DS-2, Isolated from Intestines of Haliotis diversicolor.</title>
        <authorList>
            <person name="Shan D."/>
            <person name="Li X."/>
            <person name="Gu Z."/>
            <person name="Wei G."/>
            <person name="Gao Z."/>
            <person name="Shao Z."/>
        </authorList>
    </citation>
    <scope>NUCLEOTIDE SEQUENCE [LARGE SCALE GENOMIC DNA]</scope>
    <source>
        <strain evidence="13 14">DS-2</strain>
    </source>
</reference>
<name>W7QP68_9ALTE</name>
<dbReference type="PIRSF" id="PIRSF000498">
    <property type="entry name" value="Riboflavin_syn_A"/>
    <property type="match status" value="1"/>
</dbReference>
<feature type="domain" description="Lumazine-binding" evidence="12">
    <location>
        <begin position="97"/>
        <end position="193"/>
    </location>
</feature>
<comment type="pathway">
    <text evidence="3">Cofactor biosynthesis; riboflavin biosynthesis; riboflavin from 2-hydroxy-3-oxobutyl phosphate and 5-amino-6-(D-ribitylamino)uracil: step 2/2.</text>
</comment>
<dbReference type="EMBL" id="ARZY01000009">
    <property type="protein sequence ID" value="EWH10777.1"/>
    <property type="molecule type" value="Genomic_DNA"/>
</dbReference>
<dbReference type="EC" id="2.5.1.9" evidence="5 10"/>
<evidence type="ECO:0000256" key="11">
    <source>
        <dbReference type="PROSITE-ProRule" id="PRU00524"/>
    </source>
</evidence>
<dbReference type="NCBIfam" id="NF009566">
    <property type="entry name" value="PRK13020.1"/>
    <property type="match status" value="1"/>
</dbReference>
<evidence type="ECO:0000256" key="1">
    <source>
        <dbReference type="ARBA" id="ARBA00000968"/>
    </source>
</evidence>
<dbReference type="GO" id="GO:0004746">
    <property type="term" value="F:riboflavin synthase activity"/>
    <property type="evidence" value="ECO:0007669"/>
    <property type="project" value="UniProtKB-UniRule"/>
</dbReference>
<dbReference type="PATRIC" id="fig|1328313.3.peg.1430"/>
<comment type="caution">
    <text evidence="13">The sequence shown here is derived from an EMBL/GenBank/DDBJ whole genome shotgun (WGS) entry which is preliminary data.</text>
</comment>
<feature type="repeat" description="Lumazine-binding" evidence="11">
    <location>
        <begin position="1"/>
        <end position="96"/>
    </location>
</feature>
<dbReference type="NCBIfam" id="TIGR00187">
    <property type="entry name" value="ribE"/>
    <property type="match status" value="1"/>
</dbReference>
<dbReference type="NCBIfam" id="NF006767">
    <property type="entry name" value="PRK09289.1"/>
    <property type="match status" value="1"/>
</dbReference>
<dbReference type="PANTHER" id="PTHR21098:SF12">
    <property type="entry name" value="RIBOFLAVIN SYNTHASE"/>
    <property type="match status" value="1"/>
</dbReference>
<dbReference type="Proteomes" id="UP000019276">
    <property type="component" value="Unassembled WGS sequence"/>
</dbReference>
<dbReference type="FunFam" id="2.40.30.20:FF:000004">
    <property type="entry name" value="Riboflavin synthase, alpha subunit"/>
    <property type="match status" value="1"/>
</dbReference>
<dbReference type="PROSITE" id="PS51177">
    <property type="entry name" value="LUMAZINE_BIND"/>
    <property type="match status" value="2"/>
</dbReference>
<evidence type="ECO:0000256" key="6">
    <source>
        <dbReference type="ARBA" id="ARBA00013950"/>
    </source>
</evidence>
<dbReference type="Pfam" id="PF00677">
    <property type="entry name" value="Lum_binding"/>
    <property type="match status" value="2"/>
</dbReference>
<keyword evidence="8 13" id="KW-0808">Transferase</keyword>
<dbReference type="InterPro" id="IPR001783">
    <property type="entry name" value="Lumazine-bd"/>
</dbReference>
<comment type="catalytic activity">
    <reaction evidence="1">
        <text>2 6,7-dimethyl-8-(1-D-ribityl)lumazine + H(+) = 5-amino-6-(D-ribitylamino)uracil + riboflavin</text>
        <dbReference type="Rhea" id="RHEA:20772"/>
        <dbReference type="ChEBI" id="CHEBI:15378"/>
        <dbReference type="ChEBI" id="CHEBI:15934"/>
        <dbReference type="ChEBI" id="CHEBI:57986"/>
        <dbReference type="ChEBI" id="CHEBI:58201"/>
        <dbReference type="EC" id="2.5.1.9"/>
    </reaction>
</comment>
<dbReference type="eggNOG" id="COG0307">
    <property type="taxonomic scope" value="Bacteria"/>
</dbReference>
<dbReference type="OrthoDB" id="9788537at2"/>
<comment type="subunit">
    <text evidence="4">Homotrimer.</text>
</comment>
<dbReference type="SUPFAM" id="SSF63380">
    <property type="entry name" value="Riboflavin synthase domain-like"/>
    <property type="match status" value="2"/>
</dbReference>
<evidence type="ECO:0000313" key="14">
    <source>
        <dbReference type="Proteomes" id="UP000019276"/>
    </source>
</evidence>
<comment type="function">
    <text evidence="2">Catalyzes the dismutation of two molecules of 6,7-dimethyl-8-ribityllumazine, resulting in the formation of riboflavin and 5-amino-6-(D-ribitylamino)uracil.</text>
</comment>
<dbReference type="PANTHER" id="PTHR21098">
    <property type="entry name" value="RIBOFLAVIN SYNTHASE ALPHA CHAIN"/>
    <property type="match status" value="1"/>
</dbReference>
<dbReference type="InterPro" id="IPR026017">
    <property type="entry name" value="Lumazine-bd_dom"/>
</dbReference>
<dbReference type="STRING" id="1328313.DS2_06991"/>
<evidence type="ECO:0000256" key="5">
    <source>
        <dbReference type="ARBA" id="ARBA00012827"/>
    </source>
</evidence>
<dbReference type="InterPro" id="IPR017938">
    <property type="entry name" value="Riboflavin_synthase-like_b-brl"/>
</dbReference>
<evidence type="ECO:0000256" key="8">
    <source>
        <dbReference type="ARBA" id="ARBA00022679"/>
    </source>
</evidence>
<gene>
    <name evidence="13" type="ORF">DS2_06991</name>
</gene>
<evidence type="ECO:0000256" key="4">
    <source>
        <dbReference type="ARBA" id="ARBA00011233"/>
    </source>
</evidence>
<evidence type="ECO:0000256" key="10">
    <source>
        <dbReference type="NCBIfam" id="TIGR00187"/>
    </source>
</evidence>
<dbReference type="CDD" id="cd00402">
    <property type="entry name" value="Riboflavin_synthase_like"/>
    <property type="match status" value="1"/>
</dbReference>
<evidence type="ECO:0000256" key="9">
    <source>
        <dbReference type="ARBA" id="ARBA00022737"/>
    </source>
</evidence>
<dbReference type="InterPro" id="IPR023366">
    <property type="entry name" value="ATP_synth_asu-like_sf"/>
</dbReference>
<evidence type="ECO:0000259" key="12">
    <source>
        <dbReference type="PROSITE" id="PS51177"/>
    </source>
</evidence>
<dbReference type="AlphaFoldDB" id="W7QP68"/>
<keyword evidence="9" id="KW-0677">Repeat</keyword>
<feature type="repeat" description="Lumazine-binding" evidence="11">
    <location>
        <begin position="97"/>
        <end position="193"/>
    </location>
</feature>
<organism evidence="13 14">
    <name type="scientific">Catenovulum agarivorans DS-2</name>
    <dbReference type="NCBI Taxonomy" id="1328313"/>
    <lineage>
        <taxon>Bacteria</taxon>
        <taxon>Pseudomonadati</taxon>
        <taxon>Pseudomonadota</taxon>
        <taxon>Gammaproteobacteria</taxon>
        <taxon>Alteromonadales</taxon>
        <taxon>Alteromonadaceae</taxon>
        <taxon>Catenovulum</taxon>
    </lineage>
</organism>
<evidence type="ECO:0000313" key="13">
    <source>
        <dbReference type="EMBL" id="EWH10777.1"/>
    </source>
</evidence>
<accession>W7QP68</accession>
<dbReference type="FunFam" id="2.40.30.20:FF:000003">
    <property type="entry name" value="Riboflavin synthase, alpha subunit"/>
    <property type="match status" value="1"/>
</dbReference>
<dbReference type="RefSeq" id="WP_035013968.1">
    <property type="nucleotide sequence ID" value="NZ_ARZY01000009.1"/>
</dbReference>
<evidence type="ECO:0000256" key="7">
    <source>
        <dbReference type="ARBA" id="ARBA00022619"/>
    </source>
</evidence>
<keyword evidence="7" id="KW-0686">Riboflavin biosynthesis</keyword>
<sequence length="217" mass="23165">MFTGIVETVGTIKAVNQKAGDFEIVIESQLELSDVQLGDSIAVSGVCLTVTKLQGQSFFADVSAETIKRTKIGQLPIGGQVNLEKACTPDTRLGGHIVSGHVDGVAHVTSIYNNANAIDYWLETPANLSHYIAEKGSVTLDGISLTVNEVAGNQFRLTIIPHTSERTAIGNWQIGSAVNLEVDVIARYLERLMQGRADGQATSGVTLDLLQKSGMIK</sequence>
<proteinExistence type="predicted"/>